<comment type="catalytic activity">
    <reaction evidence="6">
        <text>a 2-demethylmenaquinol + S-adenosyl-L-methionine = a menaquinol + S-adenosyl-L-homocysteine + H(+)</text>
        <dbReference type="Rhea" id="RHEA:42640"/>
        <dbReference type="Rhea" id="RHEA-COMP:9539"/>
        <dbReference type="Rhea" id="RHEA-COMP:9563"/>
        <dbReference type="ChEBI" id="CHEBI:15378"/>
        <dbReference type="ChEBI" id="CHEBI:18151"/>
        <dbReference type="ChEBI" id="CHEBI:55437"/>
        <dbReference type="ChEBI" id="CHEBI:57856"/>
        <dbReference type="ChEBI" id="CHEBI:59789"/>
        <dbReference type="EC" id="2.1.1.163"/>
    </reaction>
</comment>
<feature type="binding site" evidence="6">
    <location>
        <position position="102"/>
    </location>
    <ligand>
        <name>S-adenosyl-L-methionine</name>
        <dbReference type="ChEBI" id="CHEBI:59789"/>
    </ligand>
</feature>
<dbReference type="GO" id="GO:0009060">
    <property type="term" value="P:aerobic respiration"/>
    <property type="evidence" value="ECO:0007669"/>
    <property type="project" value="UniProtKB-UniRule"/>
</dbReference>
<keyword evidence="8" id="KW-1185">Reference proteome</keyword>
<dbReference type="HAMAP" id="MF_01813">
    <property type="entry name" value="MenG_UbiE_methyltr"/>
    <property type="match status" value="1"/>
</dbReference>
<dbReference type="PROSITE" id="PS51608">
    <property type="entry name" value="SAM_MT_UBIE"/>
    <property type="match status" value="1"/>
</dbReference>
<comment type="pathway">
    <text evidence="6">Quinol/quinone metabolism; menaquinone biosynthesis; menaquinol from 1,4-dihydroxy-2-naphthoate: step 2/2.</text>
</comment>
<dbReference type="SUPFAM" id="SSF53335">
    <property type="entry name" value="S-adenosyl-L-methionine-dependent methyltransferases"/>
    <property type="match status" value="1"/>
</dbReference>
<keyword evidence="2 6" id="KW-0489">Methyltransferase</keyword>
<dbReference type="EC" id="2.1.1.163" evidence="6"/>
<gene>
    <name evidence="6" type="primary">ubiE</name>
    <name evidence="7" type="ORF">GA0061103_5464</name>
</gene>
<dbReference type="InterPro" id="IPR029063">
    <property type="entry name" value="SAM-dependent_MTases_sf"/>
</dbReference>
<keyword evidence="4 6" id="KW-0831">Ubiquinone biosynthesis</keyword>
<dbReference type="NCBIfam" id="TIGR01934">
    <property type="entry name" value="MenG_MenH_UbiE"/>
    <property type="match status" value="1"/>
</dbReference>
<reference evidence="8" key="1">
    <citation type="submission" date="2016-08" db="EMBL/GenBank/DDBJ databases">
        <authorList>
            <person name="Varghese N."/>
            <person name="Submissions Spin"/>
        </authorList>
    </citation>
    <scope>NUCLEOTIDE SEQUENCE [LARGE SCALE GENOMIC DNA]</scope>
    <source>
        <strain evidence="8">HAMBI 2975</strain>
    </source>
</reference>
<dbReference type="AlphaFoldDB" id="A0A1C3WGV9"/>
<keyword evidence="5 6" id="KW-0949">S-adenosyl-L-methionine</keyword>
<dbReference type="EC" id="2.1.1.201" evidence="6"/>
<evidence type="ECO:0000256" key="1">
    <source>
        <dbReference type="ARBA" id="ARBA00022428"/>
    </source>
</evidence>
<dbReference type="OrthoDB" id="9808140at2"/>
<accession>A0A1C3WGV9</accession>
<dbReference type="NCBIfam" id="NF001242">
    <property type="entry name" value="PRK00216.1-3"/>
    <property type="match status" value="1"/>
</dbReference>
<evidence type="ECO:0000256" key="5">
    <source>
        <dbReference type="ARBA" id="ARBA00022691"/>
    </source>
</evidence>
<name>A0A1C3WGV9_9HYPH</name>
<dbReference type="STRING" id="410764.GA0061103_5464"/>
<evidence type="ECO:0000256" key="4">
    <source>
        <dbReference type="ARBA" id="ARBA00022688"/>
    </source>
</evidence>
<evidence type="ECO:0000313" key="7">
    <source>
        <dbReference type="EMBL" id="SCB39229.1"/>
    </source>
</evidence>
<protein>
    <recommendedName>
        <fullName evidence="6">Ubiquinone/menaquinone biosynthesis C-methyltransferase UbiE</fullName>
        <ecNumber evidence="6">2.1.1.163</ecNumber>
        <ecNumber evidence="6">2.1.1.201</ecNumber>
    </recommendedName>
    <alternativeName>
        <fullName evidence="6">2-methoxy-6-polyprenyl-1,4-benzoquinol methylase</fullName>
    </alternativeName>
    <alternativeName>
        <fullName evidence="6">Demethylmenaquinone methyltransferase</fullName>
    </alternativeName>
</protein>
<dbReference type="PANTHER" id="PTHR43591:SF24">
    <property type="entry name" value="2-METHOXY-6-POLYPRENYL-1,4-BENZOQUINOL METHYLASE, MITOCHONDRIAL"/>
    <property type="match status" value="1"/>
</dbReference>
<evidence type="ECO:0000313" key="8">
    <source>
        <dbReference type="Proteomes" id="UP000199101"/>
    </source>
</evidence>
<dbReference type="EMBL" id="FMAG01000005">
    <property type="protein sequence ID" value="SCB39229.1"/>
    <property type="molecule type" value="Genomic_DNA"/>
</dbReference>
<dbReference type="RefSeq" id="WP_092714936.1">
    <property type="nucleotide sequence ID" value="NZ_FMAG01000005.1"/>
</dbReference>
<feature type="binding site" evidence="6">
    <location>
        <begin position="130"/>
        <end position="131"/>
    </location>
    <ligand>
        <name>S-adenosyl-L-methionine</name>
        <dbReference type="ChEBI" id="CHEBI:59789"/>
    </ligand>
</feature>
<comment type="caution">
    <text evidence="6">Lacks conserved residue(s) required for the propagation of feature annotation.</text>
</comment>
<evidence type="ECO:0000256" key="3">
    <source>
        <dbReference type="ARBA" id="ARBA00022679"/>
    </source>
</evidence>
<dbReference type="Pfam" id="PF01209">
    <property type="entry name" value="Ubie_methyltran"/>
    <property type="match status" value="1"/>
</dbReference>
<evidence type="ECO:0000256" key="6">
    <source>
        <dbReference type="HAMAP-Rule" id="MF_01813"/>
    </source>
</evidence>
<comment type="similarity">
    <text evidence="6">Belongs to the class I-like SAM-binding methyltransferase superfamily. MenG/UbiE family.</text>
</comment>
<dbReference type="NCBIfam" id="NF001244">
    <property type="entry name" value="PRK00216.1-5"/>
    <property type="match status" value="1"/>
</dbReference>
<comment type="function">
    <text evidence="6">Methyltransferase required for the conversion of demethylmenaquinol (DMKH2) to menaquinol (MKH2) and the conversion of 2-polyprenyl-6-methoxy-1,4-benzoquinol (DDMQH2) to 2-polyprenyl-3-methyl-6-methoxy-1,4-benzoquinol (DMQH2).</text>
</comment>
<dbReference type="PANTHER" id="PTHR43591">
    <property type="entry name" value="METHYLTRANSFERASE"/>
    <property type="match status" value="1"/>
</dbReference>
<dbReference type="UniPathway" id="UPA00079">
    <property type="reaction ID" value="UER00169"/>
</dbReference>
<comment type="pathway">
    <text evidence="6">Cofactor biosynthesis; ubiquinone biosynthesis.</text>
</comment>
<feature type="binding site" evidence="6">
    <location>
        <position position="81"/>
    </location>
    <ligand>
        <name>S-adenosyl-L-methionine</name>
        <dbReference type="ChEBI" id="CHEBI:59789"/>
    </ligand>
</feature>
<comment type="catalytic activity">
    <reaction evidence="6">
        <text>a 2-methoxy-6-(all-trans-polyprenyl)benzene-1,4-diol + S-adenosyl-L-methionine = a 5-methoxy-2-methyl-3-(all-trans-polyprenyl)benzene-1,4-diol + S-adenosyl-L-homocysteine + H(+)</text>
        <dbReference type="Rhea" id="RHEA:28286"/>
        <dbReference type="Rhea" id="RHEA-COMP:10858"/>
        <dbReference type="Rhea" id="RHEA-COMP:10859"/>
        <dbReference type="ChEBI" id="CHEBI:15378"/>
        <dbReference type="ChEBI" id="CHEBI:57856"/>
        <dbReference type="ChEBI" id="CHEBI:59789"/>
        <dbReference type="ChEBI" id="CHEBI:84166"/>
        <dbReference type="ChEBI" id="CHEBI:84167"/>
        <dbReference type="EC" id="2.1.1.201"/>
    </reaction>
</comment>
<organism evidence="7 8">
    <name type="scientific">Rhizobium multihospitium</name>
    <dbReference type="NCBI Taxonomy" id="410764"/>
    <lineage>
        <taxon>Bacteria</taxon>
        <taxon>Pseudomonadati</taxon>
        <taxon>Pseudomonadota</taxon>
        <taxon>Alphaproteobacteria</taxon>
        <taxon>Hyphomicrobiales</taxon>
        <taxon>Rhizobiaceae</taxon>
        <taxon>Rhizobium/Agrobacterium group</taxon>
        <taxon>Rhizobium</taxon>
    </lineage>
</organism>
<dbReference type="InterPro" id="IPR023576">
    <property type="entry name" value="UbiE/COQ5_MeTrFase_CS"/>
</dbReference>
<dbReference type="GO" id="GO:0032259">
    <property type="term" value="P:methylation"/>
    <property type="evidence" value="ECO:0007669"/>
    <property type="project" value="UniProtKB-KW"/>
</dbReference>
<dbReference type="PROSITE" id="PS01184">
    <property type="entry name" value="UBIE_2"/>
    <property type="match status" value="1"/>
</dbReference>
<sequence length="258" mass="28602">MADSRTSADGGMETSYGFREVADGEKQGLVNEVFHKVAKRYDVMNDVMSMGMHRAWKDGMVAALNPRKDPAYKVLDVAGGTGDIAFRIVEASNRLAHATVLDINGSMLGVGAERAEKKKLSDNLTFVEANAEELPFEPNSFDAYTIAFGIRNVPRIDVALKEAYRVLKRGGRLLVLEFSEVDLPLLDRVYDTWSFNAIPKFGKAITGDAEPYQYLVESIRKFPNQQDFATMIREAGFSRVSFTNYTGGIAALHSGWKL</sequence>
<dbReference type="UniPathway" id="UPA00232"/>
<proteinExistence type="inferred from homology"/>
<keyword evidence="3 6" id="KW-0808">Transferase</keyword>
<dbReference type="PROSITE" id="PS01183">
    <property type="entry name" value="UBIE_1"/>
    <property type="match status" value="1"/>
</dbReference>
<dbReference type="GO" id="GO:0008425">
    <property type="term" value="F:2-methoxy-6-polyprenyl-1,4-benzoquinol methyltransferase activity"/>
    <property type="evidence" value="ECO:0007669"/>
    <property type="project" value="UniProtKB-UniRule"/>
</dbReference>
<keyword evidence="1 6" id="KW-0474">Menaquinone biosynthesis</keyword>
<dbReference type="InterPro" id="IPR004033">
    <property type="entry name" value="UbiE/COQ5_MeTrFase"/>
</dbReference>
<dbReference type="GO" id="GO:0009234">
    <property type="term" value="P:menaquinone biosynthetic process"/>
    <property type="evidence" value="ECO:0007669"/>
    <property type="project" value="UniProtKB-UniRule"/>
</dbReference>
<dbReference type="CDD" id="cd02440">
    <property type="entry name" value="AdoMet_MTases"/>
    <property type="match status" value="1"/>
</dbReference>
<dbReference type="Proteomes" id="UP000199101">
    <property type="component" value="Unassembled WGS sequence"/>
</dbReference>
<dbReference type="Gene3D" id="3.40.50.150">
    <property type="entry name" value="Vaccinia Virus protein VP39"/>
    <property type="match status" value="1"/>
</dbReference>
<dbReference type="GO" id="GO:0043770">
    <property type="term" value="F:demethylmenaquinone methyltransferase activity"/>
    <property type="evidence" value="ECO:0007669"/>
    <property type="project" value="UniProtKB-UniRule"/>
</dbReference>
<evidence type="ECO:0000256" key="2">
    <source>
        <dbReference type="ARBA" id="ARBA00022603"/>
    </source>
</evidence>